<gene>
    <name evidence="2" type="ORF">OGAPHI_000264</name>
</gene>
<accession>A0A9P8PGM0</accession>
<reference evidence="2" key="2">
    <citation type="submission" date="2021-01" db="EMBL/GenBank/DDBJ databases">
        <authorList>
            <person name="Schikora-Tamarit M.A."/>
        </authorList>
    </citation>
    <scope>NUCLEOTIDE SEQUENCE</scope>
    <source>
        <strain evidence="2">CBS6075</strain>
    </source>
</reference>
<dbReference type="Proteomes" id="UP000769157">
    <property type="component" value="Unassembled WGS sequence"/>
</dbReference>
<protein>
    <submittedName>
        <fullName evidence="2">Uncharacterized protein</fullName>
    </submittedName>
</protein>
<evidence type="ECO:0000256" key="1">
    <source>
        <dbReference type="SAM" id="MobiDB-lite"/>
    </source>
</evidence>
<dbReference type="AlphaFoldDB" id="A0A9P8PGM0"/>
<evidence type="ECO:0000313" key="2">
    <source>
        <dbReference type="EMBL" id="KAH3671561.1"/>
    </source>
</evidence>
<evidence type="ECO:0000313" key="3">
    <source>
        <dbReference type="Proteomes" id="UP000769157"/>
    </source>
</evidence>
<dbReference type="RefSeq" id="XP_046064737.1">
    <property type="nucleotide sequence ID" value="XM_046203551.1"/>
</dbReference>
<dbReference type="GeneID" id="70232232"/>
<feature type="compositionally biased region" description="Basic and acidic residues" evidence="1">
    <location>
        <begin position="8"/>
        <end position="25"/>
    </location>
</feature>
<feature type="region of interest" description="Disordered" evidence="1">
    <location>
        <begin position="1"/>
        <end position="25"/>
    </location>
</feature>
<dbReference type="EMBL" id="JAEUBE010000055">
    <property type="protein sequence ID" value="KAH3671561.1"/>
    <property type="molecule type" value="Genomic_DNA"/>
</dbReference>
<proteinExistence type="predicted"/>
<comment type="caution">
    <text evidence="2">The sequence shown here is derived from an EMBL/GenBank/DDBJ whole genome shotgun (WGS) entry which is preliminary data.</text>
</comment>
<reference evidence="2" key="1">
    <citation type="journal article" date="2021" name="Open Biol.">
        <title>Shared evolutionary footprints suggest mitochondrial oxidative damage underlies multiple complex I losses in fungi.</title>
        <authorList>
            <person name="Schikora-Tamarit M.A."/>
            <person name="Marcet-Houben M."/>
            <person name="Nosek J."/>
            <person name="Gabaldon T."/>
        </authorList>
    </citation>
    <scope>NUCLEOTIDE SEQUENCE</scope>
    <source>
        <strain evidence="2">CBS6075</strain>
    </source>
</reference>
<organism evidence="2 3">
    <name type="scientific">Ogataea philodendri</name>
    <dbReference type="NCBI Taxonomy" id="1378263"/>
    <lineage>
        <taxon>Eukaryota</taxon>
        <taxon>Fungi</taxon>
        <taxon>Dikarya</taxon>
        <taxon>Ascomycota</taxon>
        <taxon>Saccharomycotina</taxon>
        <taxon>Pichiomycetes</taxon>
        <taxon>Pichiales</taxon>
        <taxon>Pichiaceae</taxon>
        <taxon>Ogataea</taxon>
    </lineage>
</organism>
<keyword evidence="3" id="KW-1185">Reference proteome</keyword>
<sequence>MKQQIAVQHEHQGVEPHSADGVGDSRDQGGCWVGENPFLYEQRSLRVQELECTKNVENFGLFGHIQHRSLSISDRVFHVHLETTPPQSRPQQPELDVGRRIDMTDLLAADRVPQATIDSHSKSQLANHSIHGVPVSSIPTVSIFLAHNLVVTE</sequence>
<name>A0A9P8PGM0_9ASCO</name>